<organism evidence="1">
    <name type="scientific">Lophocladia kuetzingii</name>
    <dbReference type="NCBI Taxonomy" id="675577"/>
    <lineage>
        <taxon>Eukaryota</taxon>
        <taxon>Rhodophyta</taxon>
        <taxon>Florideophyceae</taxon>
        <taxon>Rhodymeniophycidae</taxon>
        <taxon>Ceramiales</taxon>
        <taxon>Rhodomelaceae</taxon>
        <taxon>Lophothalieae</taxon>
        <taxon>Lophocladia</taxon>
    </lineage>
</organism>
<accession>A0A1Z1MNT8</accession>
<keyword evidence="1" id="KW-0150">Chloroplast</keyword>
<reference evidence="1" key="1">
    <citation type="journal article" date="2017" name="J. Phycol.">
        <title>Analysis of chloroplast genomes and a supermatrix inform reclassification of the Rhodomelaceae (Rhodophyta).</title>
        <authorList>
            <person name="Diaz-Tapia P."/>
            <person name="Maggs C.A."/>
            <person name="West J.A."/>
            <person name="Verbruggen H."/>
        </authorList>
    </citation>
    <scope>NUCLEOTIDE SEQUENCE</scope>
    <source>
        <strain evidence="1">PD1509</strain>
    </source>
</reference>
<dbReference type="RefSeq" id="YP_009398420.1">
    <property type="nucleotide sequence ID" value="NC_035292.1"/>
</dbReference>
<geneLocation type="chloroplast" evidence="1"/>
<proteinExistence type="predicted"/>
<sequence>MDNSYVLIRIHDIKIIELYYFHYSKFSQYPICFTVAINQLDYMFYLLSLYETFNFVSTKHKLYIGKELFKAIISNSFNQLYIQD</sequence>
<evidence type="ECO:0000313" key="1">
    <source>
        <dbReference type="EMBL" id="ARW67606.1"/>
    </source>
</evidence>
<dbReference type="GeneID" id="33360949"/>
<protein>
    <submittedName>
        <fullName evidence="1">Uncharacterized protein</fullName>
    </submittedName>
</protein>
<keyword evidence="1" id="KW-0934">Plastid</keyword>
<dbReference type="EMBL" id="MF101448">
    <property type="protein sequence ID" value="ARW67606.1"/>
    <property type="molecule type" value="Genomic_DNA"/>
</dbReference>
<dbReference type="AlphaFoldDB" id="A0A1Z1MNT8"/>
<name>A0A1Z1MNT8_9FLOR</name>
<gene>
    <name evidence="1" type="primary">ConsOrf2</name>
</gene>